<evidence type="ECO:0000256" key="2">
    <source>
        <dbReference type="ARBA" id="ARBA00005124"/>
    </source>
</evidence>
<dbReference type="PATRIC" id="fig|862908.3.peg.1825"/>
<dbReference type="EC" id="6.3.1.20" evidence="3"/>
<evidence type="ECO:0000256" key="3">
    <source>
        <dbReference type="ARBA" id="ARBA00012367"/>
    </source>
</evidence>
<dbReference type="InterPro" id="IPR004562">
    <property type="entry name" value="LipoylTrfase_LipoateP_Ligase"/>
</dbReference>
<dbReference type="CDD" id="cd16443">
    <property type="entry name" value="LplA"/>
    <property type="match status" value="1"/>
</dbReference>
<evidence type="ECO:0000256" key="5">
    <source>
        <dbReference type="ARBA" id="ARBA00022598"/>
    </source>
</evidence>
<dbReference type="SUPFAM" id="SSF82649">
    <property type="entry name" value="SufE/NifU"/>
    <property type="match status" value="1"/>
</dbReference>
<dbReference type="GO" id="GO:0009249">
    <property type="term" value="P:protein lipoylation"/>
    <property type="evidence" value="ECO:0007669"/>
    <property type="project" value="InterPro"/>
</dbReference>
<evidence type="ECO:0000259" key="9">
    <source>
        <dbReference type="PROSITE" id="PS51733"/>
    </source>
</evidence>
<comment type="pathway">
    <text evidence="2">Protein modification; protein lipoylation via exogenous pathway; protein N(6)-(lipoyl)lysine from lipoate: step 1/2.</text>
</comment>
<dbReference type="InterPro" id="IPR004143">
    <property type="entry name" value="BPL_LPL_catalytic"/>
</dbReference>
<evidence type="ECO:0000256" key="6">
    <source>
        <dbReference type="ARBA" id="ARBA00022741"/>
    </source>
</evidence>
<dbReference type="AlphaFoldDB" id="E1X2H3"/>
<proteinExistence type="predicted"/>
<evidence type="ECO:0000256" key="1">
    <source>
        <dbReference type="ARBA" id="ARBA00005085"/>
    </source>
</evidence>
<dbReference type="PROSITE" id="PS51733">
    <property type="entry name" value="BPL_LPL_CATALYTIC"/>
    <property type="match status" value="1"/>
</dbReference>
<dbReference type="NCBIfam" id="TIGR00545">
    <property type="entry name" value="lipoyltrans"/>
    <property type="match status" value="1"/>
</dbReference>
<keyword evidence="7" id="KW-0067">ATP-binding</keyword>
<dbReference type="GO" id="GO:0005524">
    <property type="term" value="F:ATP binding"/>
    <property type="evidence" value="ECO:0007669"/>
    <property type="project" value="UniProtKB-KW"/>
</dbReference>
<dbReference type="RefSeq" id="WP_014244521.1">
    <property type="nucleotide sequence ID" value="NC_016620.1"/>
</dbReference>
<dbReference type="Pfam" id="PF21948">
    <property type="entry name" value="LplA-B_cat"/>
    <property type="match status" value="1"/>
</dbReference>
<dbReference type="KEGG" id="bmx:BMS_1924"/>
<dbReference type="Proteomes" id="UP000008963">
    <property type="component" value="Chromosome"/>
</dbReference>
<dbReference type="Gene3D" id="3.30.930.10">
    <property type="entry name" value="Bira Bifunctional Protein, Domain 2"/>
    <property type="match status" value="1"/>
</dbReference>
<dbReference type="GO" id="GO:0005829">
    <property type="term" value="C:cytosol"/>
    <property type="evidence" value="ECO:0007669"/>
    <property type="project" value="TreeGrafter"/>
</dbReference>
<comment type="pathway">
    <text evidence="1">Protein modification; protein lipoylation via exogenous pathway; protein N(6)-(lipoyl)lysine from lipoate: step 2/2.</text>
</comment>
<dbReference type="HOGENOM" id="CLU_022986_0_1_7"/>
<dbReference type="InterPro" id="IPR019491">
    <property type="entry name" value="Lipoate_protein_ligase_C"/>
</dbReference>
<dbReference type="PANTHER" id="PTHR12561">
    <property type="entry name" value="LIPOATE-PROTEIN LIGASE"/>
    <property type="match status" value="1"/>
</dbReference>
<keyword evidence="5 10" id="KW-0436">Ligase</keyword>
<gene>
    <name evidence="10" type="primary">lplA</name>
    <name evidence="10" type="ordered locus">BMS_1924</name>
</gene>
<reference evidence="11" key="1">
    <citation type="journal article" date="2013" name="ISME J.">
        <title>A small predatory core genome in the divergent marine Bacteriovorax marinus SJ and the terrestrial Bdellovibrio bacteriovorus.</title>
        <authorList>
            <person name="Crossman L.C."/>
            <person name="Chen H."/>
            <person name="Cerdeno-Tarraga A.M."/>
            <person name="Brooks K."/>
            <person name="Quail M.A."/>
            <person name="Pineiro S.A."/>
            <person name="Hobley L."/>
            <person name="Sockett R.E."/>
            <person name="Bentley S.D."/>
            <person name="Parkhill J."/>
            <person name="Williams H.N."/>
            <person name="Stine O.C."/>
        </authorList>
    </citation>
    <scope>NUCLEOTIDE SEQUENCE [LARGE SCALE GENOMIC DNA]</scope>
    <source>
        <strain evidence="11">ATCC BAA-682 / DSM 15412 / SJ</strain>
    </source>
</reference>
<accession>E1X2H3</accession>
<dbReference type="UniPathway" id="UPA00537">
    <property type="reaction ID" value="UER00594"/>
</dbReference>
<evidence type="ECO:0000313" key="11">
    <source>
        <dbReference type="Proteomes" id="UP000008963"/>
    </source>
</evidence>
<keyword evidence="4" id="KW-0963">Cytoplasm</keyword>
<dbReference type="Gene3D" id="3.30.390.50">
    <property type="entry name" value="CO dehydrogenase flavoprotein, C-terminal domain"/>
    <property type="match status" value="1"/>
</dbReference>
<evidence type="ECO:0000256" key="4">
    <source>
        <dbReference type="ARBA" id="ARBA00022490"/>
    </source>
</evidence>
<keyword evidence="11" id="KW-1185">Reference proteome</keyword>
<dbReference type="STRING" id="862908.BMS_1924"/>
<dbReference type="Pfam" id="PF10437">
    <property type="entry name" value="Lip_prot_lig_C"/>
    <property type="match status" value="1"/>
</dbReference>
<evidence type="ECO:0000256" key="8">
    <source>
        <dbReference type="ARBA" id="ARBA00048037"/>
    </source>
</evidence>
<evidence type="ECO:0000256" key="7">
    <source>
        <dbReference type="ARBA" id="ARBA00022840"/>
    </source>
</evidence>
<dbReference type="EMBL" id="FQ312005">
    <property type="protein sequence ID" value="CBW26740.1"/>
    <property type="molecule type" value="Genomic_DNA"/>
</dbReference>
<dbReference type="OrthoDB" id="5289693at2"/>
<name>E1X2H3_HALMS</name>
<dbReference type="GO" id="GO:0017118">
    <property type="term" value="F:lipoyltransferase activity"/>
    <property type="evidence" value="ECO:0007669"/>
    <property type="project" value="TreeGrafter"/>
</dbReference>
<dbReference type="PANTHER" id="PTHR12561:SF3">
    <property type="entry name" value="LIPOYLTRANSFERASE 1, MITOCHONDRIAL"/>
    <property type="match status" value="1"/>
</dbReference>
<organism evidence="10 11">
    <name type="scientific">Halobacteriovorax marinus (strain ATCC BAA-682 / DSM 15412 / SJ)</name>
    <name type="common">Bacteriovorax marinus</name>
    <dbReference type="NCBI Taxonomy" id="862908"/>
    <lineage>
        <taxon>Bacteria</taxon>
        <taxon>Pseudomonadati</taxon>
        <taxon>Bdellovibrionota</taxon>
        <taxon>Bacteriovoracia</taxon>
        <taxon>Bacteriovoracales</taxon>
        <taxon>Halobacteriovoraceae</taxon>
        <taxon>Halobacteriovorax</taxon>
    </lineage>
</organism>
<sequence length="338" mass="38884">MTKIRVLLSDTFDPWFNLATEDWIFRDMDPETHVLFLWRNDNTVVIGRYQNPWTECNTEKMEADGIKLARRQSGGGAVFHDLGNTNFTFLSSKKNYDKSVNNSIISNALKKFDVKAFASGRNDILVKSDDGDKKVSGSAFKETKDRAFHHGTLLIDADLSKLGNYLNPSKKKLESKGIKSVRARVTNLVNCNASINHDSLCSAIIEEFKKHYQAECEVEILDHQFLKTVTHLDNYYQKLKDWDWRFGETPKFNHFLEERFAWGGIEAHIDSHKGLITDCKIFSDSLHPEMIEYITRDLIGKKYSPEGIEEAFSQTKKELPMIATELDEFSCWLAKEVH</sequence>
<evidence type="ECO:0000313" key="10">
    <source>
        <dbReference type="EMBL" id="CBW26740.1"/>
    </source>
</evidence>
<feature type="domain" description="BPL/LPL catalytic" evidence="9">
    <location>
        <begin position="29"/>
        <end position="216"/>
    </location>
</feature>
<dbReference type="GO" id="GO:0016979">
    <property type="term" value="F:lipoate-protein ligase activity"/>
    <property type="evidence" value="ECO:0007669"/>
    <property type="project" value="UniProtKB-EC"/>
</dbReference>
<dbReference type="eggNOG" id="COG0095">
    <property type="taxonomic scope" value="Bacteria"/>
</dbReference>
<dbReference type="InterPro" id="IPR045864">
    <property type="entry name" value="aa-tRNA-synth_II/BPL/LPL"/>
</dbReference>
<dbReference type="FunFam" id="3.30.930.10:FF:000024">
    <property type="entry name" value="Lipoate-protein ligase A"/>
    <property type="match status" value="1"/>
</dbReference>
<keyword evidence="6" id="KW-0547">Nucleotide-binding</keyword>
<dbReference type="SUPFAM" id="SSF55681">
    <property type="entry name" value="Class II aaRS and biotin synthetases"/>
    <property type="match status" value="1"/>
</dbReference>
<protein>
    <recommendedName>
        <fullName evidence="3">lipoate--protein ligase</fullName>
        <ecNumber evidence="3">6.3.1.20</ecNumber>
    </recommendedName>
</protein>
<comment type="catalytic activity">
    <reaction evidence="8">
        <text>L-lysyl-[lipoyl-carrier protein] + (R)-lipoate + ATP = N(6)-[(R)-lipoyl]-L-lysyl-[lipoyl-carrier protein] + AMP + diphosphate + H(+)</text>
        <dbReference type="Rhea" id="RHEA:49288"/>
        <dbReference type="Rhea" id="RHEA-COMP:10500"/>
        <dbReference type="Rhea" id="RHEA-COMP:10502"/>
        <dbReference type="ChEBI" id="CHEBI:15378"/>
        <dbReference type="ChEBI" id="CHEBI:29969"/>
        <dbReference type="ChEBI" id="CHEBI:30616"/>
        <dbReference type="ChEBI" id="CHEBI:33019"/>
        <dbReference type="ChEBI" id="CHEBI:83088"/>
        <dbReference type="ChEBI" id="CHEBI:83099"/>
        <dbReference type="ChEBI" id="CHEBI:456215"/>
        <dbReference type="EC" id="6.3.1.20"/>
    </reaction>
</comment>